<gene>
    <name evidence="1" type="ORF">PTRG_10942</name>
</gene>
<proteinExistence type="predicted"/>
<dbReference type="InParanoid" id="B2WLT2"/>
<evidence type="ECO:0000313" key="1">
    <source>
        <dbReference type="EMBL" id="EDU43992.1"/>
    </source>
</evidence>
<organism evidence="1 2">
    <name type="scientific">Pyrenophora tritici-repentis (strain Pt-1C-BFP)</name>
    <name type="common">Wheat tan spot fungus</name>
    <name type="synonym">Drechslera tritici-repentis</name>
    <dbReference type="NCBI Taxonomy" id="426418"/>
    <lineage>
        <taxon>Eukaryota</taxon>
        <taxon>Fungi</taxon>
        <taxon>Dikarya</taxon>
        <taxon>Ascomycota</taxon>
        <taxon>Pezizomycotina</taxon>
        <taxon>Dothideomycetes</taxon>
        <taxon>Pleosporomycetidae</taxon>
        <taxon>Pleosporales</taxon>
        <taxon>Pleosporineae</taxon>
        <taxon>Pleosporaceae</taxon>
        <taxon>Pyrenophora</taxon>
    </lineage>
</organism>
<evidence type="ECO:0000313" key="2">
    <source>
        <dbReference type="Proteomes" id="UP000001471"/>
    </source>
</evidence>
<protein>
    <submittedName>
        <fullName evidence="1">Uncharacterized protein</fullName>
    </submittedName>
</protein>
<sequence length="135" mass="15406">MRLECAHDLIRNDPLLCFVLYRPPPCGYGPPDTHQLIDKLSAGIQSYEAPTSCSTLEKSKIISHTSLRTVLYRESWISDLAQDVRLLRGRLAIAYLYLLQHGAGLRAMPVPEKPQLIRRYSEIRSRSVVIEKVIF</sequence>
<dbReference type="Proteomes" id="UP000001471">
    <property type="component" value="Unassembled WGS sequence"/>
</dbReference>
<reference evidence="2" key="1">
    <citation type="journal article" date="2013" name="G3 (Bethesda)">
        <title>Comparative genomics of a plant-pathogenic fungus, Pyrenophora tritici-repentis, reveals transduplication and the impact of repeat elements on pathogenicity and population divergence.</title>
        <authorList>
            <person name="Manning V.A."/>
            <person name="Pandelova I."/>
            <person name="Dhillon B."/>
            <person name="Wilhelm L.J."/>
            <person name="Goodwin S.B."/>
            <person name="Berlin A.M."/>
            <person name="Figueroa M."/>
            <person name="Freitag M."/>
            <person name="Hane J.K."/>
            <person name="Henrissat B."/>
            <person name="Holman W.H."/>
            <person name="Kodira C.D."/>
            <person name="Martin J."/>
            <person name="Oliver R.P."/>
            <person name="Robbertse B."/>
            <person name="Schackwitz W."/>
            <person name="Schwartz D.C."/>
            <person name="Spatafora J.W."/>
            <person name="Turgeon B.G."/>
            <person name="Yandava C."/>
            <person name="Young S."/>
            <person name="Zhou S."/>
            <person name="Zeng Q."/>
            <person name="Grigoriev I.V."/>
            <person name="Ma L.-J."/>
            <person name="Ciuffetti L.M."/>
        </authorList>
    </citation>
    <scope>NUCLEOTIDE SEQUENCE [LARGE SCALE GENOMIC DNA]</scope>
    <source>
        <strain evidence="2">Pt-1C-BFP</strain>
    </source>
</reference>
<dbReference type="AlphaFoldDB" id="B2WLT2"/>
<accession>B2WLT2</accession>
<dbReference type="HOGENOM" id="CLU_1886812_0_0_1"/>
<name>B2WLT2_PYRTR</name>
<dbReference type="EMBL" id="DS231629">
    <property type="protein sequence ID" value="EDU43992.1"/>
    <property type="molecule type" value="Genomic_DNA"/>
</dbReference>